<dbReference type="EMBL" id="SBHS01000042">
    <property type="protein sequence ID" value="TWU71550.1"/>
    <property type="molecule type" value="Genomic_DNA"/>
</dbReference>
<dbReference type="InterPro" id="IPR025207">
    <property type="entry name" value="Sim4_Fta4"/>
</dbReference>
<dbReference type="AlphaFoldDB" id="A0A5C6G111"/>
<dbReference type="GO" id="GO:0031511">
    <property type="term" value="C:Mis6-Sim4 complex"/>
    <property type="evidence" value="ECO:0007669"/>
    <property type="project" value="InterPro"/>
</dbReference>
<protein>
    <submittedName>
        <fullName evidence="1">Uncharacterized protein</fullName>
    </submittedName>
</protein>
<proteinExistence type="predicted"/>
<comment type="caution">
    <text evidence="1">The sequence shown here is derived from an EMBL/GenBank/DDBJ whole genome shotgun (WGS) entry which is preliminary data.</text>
</comment>
<organism evidence="1 2">
    <name type="scientific">Metarhizium rileyi (strain RCEF 4871)</name>
    <name type="common">Nomuraea rileyi</name>
    <dbReference type="NCBI Taxonomy" id="1649241"/>
    <lineage>
        <taxon>Eukaryota</taxon>
        <taxon>Fungi</taxon>
        <taxon>Dikarya</taxon>
        <taxon>Ascomycota</taxon>
        <taxon>Pezizomycotina</taxon>
        <taxon>Sordariomycetes</taxon>
        <taxon>Hypocreomycetidae</taxon>
        <taxon>Hypocreales</taxon>
        <taxon>Clavicipitaceae</taxon>
        <taxon>Metarhizium</taxon>
    </lineage>
</organism>
<dbReference type="Proteomes" id="UP000317257">
    <property type="component" value="Unassembled WGS sequence"/>
</dbReference>
<evidence type="ECO:0000313" key="2">
    <source>
        <dbReference type="Proteomes" id="UP000317257"/>
    </source>
</evidence>
<dbReference type="Pfam" id="PF13093">
    <property type="entry name" value="FTA4"/>
    <property type="match status" value="1"/>
</dbReference>
<accession>A0A5C6G111</accession>
<name>A0A5C6G111_METRR</name>
<gene>
    <name evidence="1" type="ORF">ED733_002882</name>
</gene>
<evidence type="ECO:0000313" key="1">
    <source>
        <dbReference type="EMBL" id="TWU71550.1"/>
    </source>
</evidence>
<reference evidence="2" key="1">
    <citation type="submission" date="2018-12" db="EMBL/GenBank/DDBJ databases">
        <title>The complete genome of Metarhizium rileyi, a key fungal pathogen of Lepidoptera.</title>
        <authorList>
            <person name="Binneck E."/>
            <person name="Lastra C.C.L."/>
            <person name="Sosa-Gomez D.R."/>
        </authorList>
    </citation>
    <scope>NUCLEOTIDE SEQUENCE [LARGE SCALE GENOMIC DNA]</scope>
    <source>
        <strain evidence="2">Cep018-CH2</strain>
    </source>
</reference>
<sequence>MQLHYRRVYSPQATYNVAEQTGNLYSRDAEERVNKLKESESTIGRELDLAADDAIEELPFFVAD</sequence>